<feature type="region of interest" description="Disordered" evidence="1">
    <location>
        <begin position="385"/>
        <end position="407"/>
    </location>
</feature>
<reference evidence="2" key="1">
    <citation type="submission" date="2022-08" db="EMBL/GenBank/DDBJ databases">
        <authorList>
            <consortium name="DOE Joint Genome Institute"/>
            <person name="Min B."/>
            <person name="Riley R."/>
            <person name="Sierra-Patev S."/>
            <person name="Naranjo-Ortiz M."/>
            <person name="Looney B."/>
            <person name="Konkel Z."/>
            <person name="Slot J.C."/>
            <person name="Sakamoto Y."/>
            <person name="Steenwyk J.L."/>
            <person name="Rokas A."/>
            <person name="Carro J."/>
            <person name="Camarero S."/>
            <person name="Ferreira P."/>
            <person name="Molpeceres G."/>
            <person name="Ruiz-Duenas F.J."/>
            <person name="Serrano A."/>
            <person name="Henrissat B."/>
            <person name="Drula E."/>
            <person name="Hughes K.W."/>
            <person name="Mata J.L."/>
            <person name="Ishikawa N.K."/>
            <person name="Vargas-Isla R."/>
            <person name="Ushijima S."/>
            <person name="Smith C.A."/>
            <person name="Ahrendt S."/>
            <person name="Andreopoulos W."/>
            <person name="He G."/>
            <person name="Labutti K."/>
            <person name="Lipzen A."/>
            <person name="Ng V."/>
            <person name="Sandor L."/>
            <person name="Barry K."/>
            <person name="Martinez A.T."/>
            <person name="Xiao Y."/>
            <person name="Gibbons J.G."/>
            <person name="Terashima K."/>
            <person name="Hibbett D.S."/>
            <person name="Grigoriev I.V."/>
        </authorList>
    </citation>
    <scope>NUCLEOTIDE SEQUENCE</scope>
    <source>
        <strain evidence="2">TFB7829</strain>
    </source>
</reference>
<protein>
    <submittedName>
        <fullName evidence="2">Uncharacterized protein</fullName>
    </submittedName>
</protein>
<feature type="region of interest" description="Disordered" evidence="1">
    <location>
        <begin position="692"/>
        <end position="743"/>
    </location>
</feature>
<dbReference type="EMBL" id="MU801961">
    <property type="protein sequence ID" value="KAJ3985484.1"/>
    <property type="molecule type" value="Genomic_DNA"/>
</dbReference>
<organism evidence="2 3">
    <name type="scientific">Lentinula detonsa</name>
    <dbReference type="NCBI Taxonomy" id="2804962"/>
    <lineage>
        <taxon>Eukaryota</taxon>
        <taxon>Fungi</taxon>
        <taxon>Dikarya</taxon>
        <taxon>Basidiomycota</taxon>
        <taxon>Agaricomycotina</taxon>
        <taxon>Agaricomycetes</taxon>
        <taxon>Agaricomycetidae</taxon>
        <taxon>Agaricales</taxon>
        <taxon>Marasmiineae</taxon>
        <taxon>Omphalotaceae</taxon>
        <taxon>Lentinula</taxon>
    </lineage>
</organism>
<feature type="compositionally biased region" description="Polar residues" evidence="1">
    <location>
        <begin position="126"/>
        <end position="137"/>
    </location>
</feature>
<dbReference type="Proteomes" id="UP001163850">
    <property type="component" value="Unassembled WGS sequence"/>
</dbReference>
<feature type="compositionally biased region" description="Polar residues" evidence="1">
    <location>
        <begin position="439"/>
        <end position="454"/>
    </location>
</feature>
<feature type="compositionally biased region" description="Gly residues" evidence="1">
    <location>
        <begin position="38"/>
        <end position="47"/>
    </location>
</feature>
<feature type="compositionally biased region" description="Basic residues" evidence="1">
    <location>
        <begin position="107"/>
        <end position="117"/>
    </location>
</feature>
<accession>A0AA38Q101</accession>
<feature type="compositionally biased region" description="Polar residues" evidence="1">
    <location>
        <begin position="71"/>
        <end position="82"/>
    </location>
</feature>
<sequence length="743" mass="80597">MARGKGSKNNDSFRGKPFRGGSTAGSRGQGFRGRARGGRGGAGGRGGYIGYNPSIDTDFLLQTYNDNYDTSRYYSAPSTPQNRGRGRGGGLGSTYSSQLTYDSPGNRKSRGRGRGRGRGGYDSPRNDSNPRGSNSSYVPLSLSLRPLLRPVIFVPATENRFLFQAEEELIQPIVEDAGDEEKSHIPTADRVARVFSGGFKPIKVEDFNDNSESLEEIDFNDVGKFQEMMGLDSGAAGDERIIAEQVGEVDERFSEKAGSPFPGDSSLVYIAHPSNTAMDEPNDFPHNAEFSSVSTRDADADPRVSSIIKPIAIDDIGQPQKPQTHKMAHQVIPTFFIDADPSRCSPDLNQIPVTDRILGLELGASSTSDALDDGDDIVVYVAPHPRQGRSTAPTPIPWRSDGPSEVSTTSILTGLPIGMAVPAVGPAPTVDSIAFSSLGLSSAGPSRSSDSNPNREGGSEGGNKVPSNNTKPPVFTYHRQTPAKIKYRQRGKWAAKQGPRGGSSSYSLSSSFAYRGASVSEAQLTNWRSQHDQRSWNPYANINSPSVNPNFYSNGHPYSTSSNTYTYTSGYHYPTWDPSYAYQGYYEDHDTLLPPSKVDTTGLLNVLASAQARVQNRPGEEEGEEGLVNEQSLIKRVEESIEGEREGGGGGSDQRTLTPISRPSFTTSPDAAEGMQVDPELEIDLDTMKRFVEGMGPNGSRHVTMYDLEVERRVKEEDEEDAEDAERRDSSAGSSYDDEVHDE</sequence>
<name>A0AA38Q101_9AGAR</name>
<feature type="non-terminal residue" evidence="2">
    <location>
        <position position="743"/>
    </location>
</feature>
<feature type="region of interest" description="Disordered" evidence="1">
    <location>
        <begin position="439"/>
        <end position="507"/>
    </location>
</feature>
<proteinExistence type="predicted"/>
<feature type="compositionally biased region" description="Polar residues" evidence="1">
    <location>
        <begin position="93"/>
        <end position="103"/>
    </location>
</feature>
<feature type="compositionally biased region" description="Polar residues" evidence="1">
    <location>
        <begin position="653"/>
        <end position="669"/>
    </location>
</feature>
<evidence type="ECO:0000313" key="3">
    <source>
        <dbReference type="Proteomes" id="UP001163850"/>
    </source>
</evidence>
<comment type="caution">
    <text evidence="2">The sequence shown here is derived from an EMBL/GenBank/DDBJ whole genome shotgun (WGS) entry which is preliminary data.</text>
</comment>
<feature type="region of interest" description="Disordered" evidence="1">
    <location>
        <begin position="71"/>
        <end position="137"/>
    </location>
</feature>
<feature type="region of interest" description="Disordered" evidence="1">
    <location>
        <begin position="641"/>
        <end position="676"/>
    </location>
</feature>
<feature type="region of interest" description="Disordered" evidence="1">
    <location>
        <begin position="1"/>
        <end position="47"/>
    </location>
</feature>
<evidence type="ECO:0000256" key="1">
    <source>
        <dbReference type="SAM" id="MobiDB-lite"/>
    </source>
</evidence>
<dbReference type="AlphaFoldDB" id="A0AA38Q101"/>
<evidence type="ECO:0000313" key="2">
    <source>
        <dbReference type="EMBL" id="KAJ3985484.1"/>
    </source>
</evidence>
<gene>
    <name evidence="2" type="ORF">F5890DRAFT_1439068</name>
</gene>